<dbReference type="OrthoDB" id="8673349at2"/>
<dbReference type="InterPro" id="IPR006680">
    <property type="entry name" value="Amidohydro-rel"/>
</dbReference>
<dbReference type="Proteomes" id="UP000282551">
    <property type="component" value="Chromosome"/>
</dbReference>
<dbReference type="GO" id="GO:0005737">
    <property type="term" value="C:cytoplasm"/>
    <property type="evidence" value="ECO:0007669"/>
    <property type="project" value="TreeGrafter"/>
</dbReference>
<gene>
    <name evidence="3" type="ORF">NCTC10485_00601</name>
</gene>
<keyword evidence="4" id="KW-1185">Reference proteome</keyword>
<evidence type="ECO:0000256" key="1">
    <source>
        <dbReference type="ARBA" id="ARBA00023239"/>
    </source>
</evidence>
<dbReference type="AlphaFoldDB" id="A0A3S4RD13"/>
<feature type="domain" description="Amidohydrolase-related" evidence="2">
    <location>
        <begin position="108"/>
        <end position="398"/>
    </location>
</feature>
<keyword evidence="1" id="KW-0456">Lyase</keyword>
<evidence type="ECO:0000259" key="2">
    <source>
        <dbReference type="Pfam" id="PF04909"/>
    </source>
</evidence>
<dbReference type="GO" id="GO:0016787">
    <property type="term" value="F:hydrolase activity"/>
    <property type="evidence" value="ECO:0007669"/>
    <property type="project" value="UniProtKB-KW"/>
</dbReference>
<dbReference type="GO" id="GO:0019748">
    <property type="term" value="P:secondary metabolic process"/>
    <property type="evidence" value="ECO:0007669"/>
    <property type="project" value="TreeGrafter"/>
</dbReference>
<dbReference type="Pfam" id="PF04909">
    <property type="entry name" value="Amidohydro_2"/>
    <property type="match status" value="1"/>
</dbReference>
<dbReference type="RefSeq" id="WP_126332375.1">
    <property type="nucleotide sequence ID" value="NZ_AP022604.1"/>
</dbReference>
<dbReference type="GO" id="GO:0016831">
    <property type="term" value="F:carboxy-lyase activity"/>
    <property type="evidence" value="ECO:0007669"/>
    <property type="project" value="InterPro"/>
</dbReference>
<protein>
    <submittedName>
        <fullName evidence="3">Amidohydrolase</fullName>
    </submittedName>
</protein>
<organism evidence="3 4">
    <name type="scientific">Mycolicibacterium chitae</name>
    <name type="common">Mycobacterium chitae</name>
    <dbReference type="NCBI Taxonomy" id="1792"/>
    <lineage>
        <taxon>Bacteria</taxon>
        <taxon>Bacillati</taxon>
        <taxon>Actinomycetota</taxon>
        <taxon>Actinomycetes</taxon>
        <taxon>Mycobacteriales</taxon>
        <taxon>Mycobacteriaceae</taxon>
        <taxon>Mycolicibacterium</taxon>
    </lineage>
</organism>
<proteinExistence type="predicted"/>
<keyword evidence="3" id="KW-0378">Hydrolase</keyword>
<dbReference type="SUPFAM" id="SSF51556">
    <property type="entry name" value="Metallo-dependent hydrolases"/>
    <property type="match status" value="1"/>
</dbReference>
<sequence length="419" mass="47462">MTSPRTSPSEQFRDAPIFDADQHMYETAEALTKYLPERYQRAVQYAQIGRQTRIIINNKVTDFIPNPTFERVAAPGAHEKFFAGRNTEGLTLREMQGKAIEAPAATRNPEDRVAELDRQGVVEALNYPTLASLVEHSSADDPQLTLAIIHALNQWMAEHWTFSYADRVFSTPILNLSEVDAAQRELEYILDQGAKVALIKPGPVNGLHGWRSPALPEFDPFWRDVEAAGLPIVLHASYPPLDDYVNSWEPPHTQNFMAQSAFRWMVLGHREIADMLTSLICHGTLTRFPKLRIASVENGSSWIFPLFNDFEDLVKKMPQNFPEHPHDVFRRNIWVSPFWEGCVADVVNTVGWDKVLFGSDYPHPEGLAEPKGYWHYAEGMDVRRTYDFMGDNARRFMGLPIANPDPDAVHPPELVAPGS</sequence>
<evidence type="ECO:0000313" key="3">
    <source>
        <dbReference type="EMBL" id="VEG45464.1"/>
    </source>
</evidence>
<evidence type="ECO:0000313" key="4">
    <source>
        <dbReference type="Proteomes" id="UP000282551"/>
    </source>
</evidence>
<dbReference type="InterPro" id="IPR032465">
    <property type="entry name" value="ACMSD"/>
</dbReference>
<dbReference type="EMBL" id="LR134355">
    <property type="protein sequence ID" value="VEG45464.1"/>
    <property type="molecule type" value="Genomic_DNA"/>
</dbReference>
<name>A0A3S4RD13_MYCCI</name>
<dbReference type="PANTHER" id="PTHR21240">
    <property type="entry name" value="2-AMINO-3-CARBOXYLMUCONATE-6-SEMIALDEHYDE DECARBOXYLASE"/>
    <property type="match status" value="1"/>
</dbReference>
<accession>A0A3S4RD13</accession>
<dbReference type="Gene3D" id="3.20.20.140">
    <property type="entry name" value="Metal-dependent hydrolases"/>
    <property type="match status" value="1"/>
</dbReference>
<dbReference type="PANTHER" id="PTHR21240:SF28">
    <property type="entry name" value="ISO-OROTATE DECARBOXYLASE (EUROFUNG)"/>
    <property type="match status" value="1"/>
</dbReference>
<reference evidence="3 4" key="1">
    <citation type="submission" date="2018-12" db="EMBL/GenBank/DDBJ databases">
        <authorList>
            <consortium name="Pathogen Informatics"/>
        </authorList>
    </citation>
    <scope>NUCLEOTIDE SEQUENCE [LARGE SCALE GENOMIC DNA]</scope>
    <source>
        <strain evidence="3 4">NCTC10485</strain>
    </source>
</reference>
<dbReference type="InterPro" id="IPR032466">
    <property type="entry name" value="Metal_Hydrolase"/>
</dbReference>